<keyword evidence="1" id="KW-0677">Repeat</keyword>
<keyword evidence="4" id="KW-1185">Reference proteome</keyword>
<dbReference type="InterPro" id="IPR011042">
    <property type="entry name" value="6-blade_b-propeller_TolB-like"/>
</dbReference>
<dbReference type="PANTHER" id="PTHR24104">
    <property type="entry name" value="E3 UBIQUITIN-PROTEIN LIGASE NHLRC1-RELATED"/>
    <property type="match status" value="1"/>
</dbReference>
<gene>
    <name evidence="3" type="ORF">MEDL_20990</name>
</gene>
<evidence type="ECO:0000256" key="1">
    <source>
        <dbReference type="ARBA" id="ARBA00022737"/>
    </source>
</evidence>
<dbReference type="Gene3D" id="2.120.10.30">
    <property type="entry name" value="TolB, C-terminal domain"/>
    <property type="match status" value="1"/>
</dbReference>
<dbReference type="Proteomes" id="UP000683360">
    <property type="component" value="Unassembled WGS sequence"/>
</dbReference>
<protein>
    <submittedName>
        <fullName evidence="3">Uncharacterized protein</fullName>
    </submittedName>
</protein>
<accession>A0A8S3RI64</accession>
<dbReference type="OrthoDB" id="6131067at2759"/>
<dbReference type="GO" id="GO:0008270">
    <property type="term" value="F:zinc ion binding"/>
    <property type="evidence" value="ECO:0007669"/>
    <property type="project" value="UniProtKB-KW"/>
</dbReference>
<dbReference type="PANTHER" id="PTHR24104:SF25">
    <property type="entry name" value="PROTEIN LIN-41"/>
    <property type="match status" value="1"/>
</dbReference>
<dbReference type="InterPro" id="IPR001258">
    <property type="entry name" value="NHL_repeat"/>
</dbReference>
<proteinExistence type="predicted"/>
<dbReference type="EMBL" id="CAJPWZ010001057">
    <property type="protein sequence ID" value="CAG2206650.1"/>
    <property type="molecule type" value="Genomic_DNA"/>
</dbReference>
<feature type="repeat" description="NHL" evidence="2">
    <location>
        <begin position="186"/>
        <end position="216"/>
    </location>
</feature>
<dbReference type="SUPFAM" id="SSF101898">
    <property type="entry name" value="NHL repeat"/>
    <property type="match status" value="1"/>
</dbReference>
<reference evidence="3" key="1">
    <citation type="submission" date="2021-03" db="EMBL/GenBank/DDBJ databases">
        <authorList>
            <person name="Bekaert M."/>
        </authorList>
    </citation>
    <scope>NUCLEOTIDE SEQUENCE</scope>
</reference>
<dbReference type="PROSITE" id="PS51125">
    <property type="entry name" value="NHL"/>
    <property type="match status" value="1"/>
</dbReference>
<evidence type="ECO:0000313" key="4">
    <source>
        <dbReference type="Proteomes" id="UP000683360"/>
    </source>
</evidence>
<comment type="caution">
    <text evidence="3">The sequence shown here is derived from an EMBL/GenBank/DDBJ whole genome shotgun (WGS) entry which is preliminary data.</text>
</comment>
<dbReference type="InterPro" id="IPR050952">
    <property type="entry name" value="TRIM-NHL_E3_ligases"/>
</dbReference>
<dbReference type="Gene3D" id="2.40.10.500">
    <property type="match status" value="1"/>
</dbReference>
<evidence type="ECO:0000256" key="2">
    <source>
        <dbReference type="PROSITE-ProRule" id="PRU00504"/>
    </source>
</evidence>
<organism evidence="3 4">
    <name type="scientific">Mytilus edulis</name>
    <name type="common">Blue mussel</name>
    <dbReference type="NCBI Taxonomy" id="6550"/>
    <lineage>
        <taxon>Eukaryota</taxon>
        <taxon>Metazoa</taxon>
        <taxon>Spiralia</taxon>
        <taxon>Lophotrochozoa</taxon>
        <taxon>Mollusca</taxon>
        <taxon>Bivalvia</taxon>
        <taxon>Autobranchia</taxon>
        <taxon>Pteriomorphia</taxon>
        <taxon>Mytilida</taxon>
        <taxon>Mytiloidea</taxon>
        <taxon>Mytilidae</taxon>
        <taxon>Mytilinae</taxon>
        <taxon>Mytilus</taxon>
    </lineage>
</organism>
<name>A0A8S3RI64_MYTED</name>
<dbReference type="AlphaFoldDB" id="A0A8S3RI64"/>
<sequence>MTLILPYFKKKIEISKEENGIGITGCTIMPSGKIIFVDQYNDRLVIHNDNGLFVCAIPVSHHPLDVTCIDENTVAVTHNAKPYHIEIINIVNKKIVNKIKTSNQCYGITNENERLIYYEVGSGIQIADVKSESTATTVVKVDGEHIWNYVTTSKGKIYHTKYESGTVTCYTVTGHKVWEYTDESILKSVHGVAVDNDSNVYVVSNENDSIVVLSPDGKHARRLLTNENGIQQPYGIYFDKGRNILMVTNVYGPASLYEVK</sequence>
<evidence type="ECO:0000313" key="3">
    <source>
        <dbReference type="EMBL" id="CAG2206650.1"/>
    </source>
</evidence>